<dbReference type="GeneID" id="102711213"/>
<evidence type="ECO:0000313" key="1">
    <source>
        <dbReference type="EnsemblPlants" id="OB12G16000.1"/>
    </source>
</evidence>
<dbReference type="EnsemblPlants" id="OB12G16000.1">
    <property type="protein sequence ID" value="OB12G16000.1"/>
    <property type="gene ID" value="OB12G16000"/>
</dbReference>
<dbReference type="eggNOG" id="ENOG502QQCE">
    <property type="taxonomic scope" value="Eukaryota"/>
</dbReference>
<evidence type="ECO:0008006" key="3">
    <source>
        <dbReference type="Google" id="ProtNLM"/>
    </source>
</evidence>
<dbReference type="GO" id="GO:0005216">
    <property type="term" value="F:monoatomic ion channel activity"/>
    <property type="evidence" value="ECO:0007669"/>
    <property type="project" value="InterPro"/>
</dbReference>
<accession>J3NC92</accession>
<dbReference type="STRING" id="4533.J3NC92"/>
<dbReference type="KEGG" id="obr:102711213"/>
<dbReference type="PANTHER" id="PTHR35484:SF1">
    <property type="entry name" value="OUTER ENVELOPE PORE PROTEIN 37 CHLOROPLASTIC"/>
    <property type="match status" value="1"/>
</dbReference>
<keyword evidence="2" id="KW-1185">Reference proteome</keyword>
<reference evidence="1" key="2">
    <citation type="submission" date="2013-04" db="UniProtKB">
        <authorList>
            <consortium name="EnsemblPlants"/>
        </authorList>
    </citation>
    <scope>IDENTIFICATION</scope>
</reference>
<dbReference type="OrthoDB" id="2011802at2759"/>
<dbReference type="OMA" id="MYNDNAM"/>
<dbReference type="AlphaFoldDB" id="J3NC92"/>
<proteinExistence type="predicted"/>
<dbReference type="GO" id="GO:0009707">
    <property type="term" value="C:chloroplast outer membrane"/>
    <property type="evidence" value="ECO:0007669"/>
    <property type="project" value="TreeGrafter"/>
</dbReference>
<dbReference type="Gramene" id="OB12G16000.1">
    <property type="protein sequence ID" value="OB12G16000.1"/>
    <property type="gene ID" value="OB12G16000"/>
</dbReference>
<organism evidence="1">
    <name type="scientific">Oryza brachyantha</name>
    <name type="common">malo sina</name>
    <dbReference type="NCBI Taxonomy" id="4533"/>
    <lineage>
        <taxon>Eukaryota</taxon>
        <taxon>Viridiplantae</taxon>
        <taxon>Streptophyta</taxon>
        <taxon>Embryophyta</taxon>
        <taxon>Tracheophyta</taxon>
        <taxon>Spermatophyta</taxon>
        <taxon>Magnoliopsida</taxon>
        <taxon>Liliopsida</taxon>
        <taxon>Poales</taxon>
        <taxon>Poaceae</taxon>
        <taxon>BOP clade</taxon>
        <taxon>Oryzoideae</taxon>
        <taxon>Oryzeae</taxon>
        <taxon>Oryzinae</taxon>
        <taxon>Oryza</taxon>
    </lineage>
</organism>
<reference evidence="1" key="1">
    <citation type="journal article" date="2013" name="Nat. Commun.">
        <title>Whole-genome sequencing of Oryza brachyantha reveals mechanisms underlying Oryza genome evolution.</title>
        <authorList>
            <person name="Chen J."/>
            <person name="Huang Q."/>
            <person name="Gao D."/>
            <person name="Wang J."/>
            <person name="Lang Y."/>
            <person name="Liu T."/>
            <person name="Li B."/>
            <person name="Bai Z."/>
            <person name="Luis Goicoechea J."/>
            <person name="Liang C."/>
            <person name="Chen C."/>
            <person name="Zhang W."/>
            <person name="Sun S."/>
            <person name="Liao Y."/>
            <person name="Zhang X."/>
            <person name="Yang L."/>
            <person name="Song C."/>
            <person name="Wang M."/>
            <person name="Shi J."/>
            <person name="Liu G."/>
            <person name="Liu J."/>
            <person name="Zhou H."/>
            <person name="Zhou W."/>
            <person name="Yu Q."/>
            <person name="An N."/>
            <person name="Chen Y."/>
            <person name="Cai Q."/>
            <person name="Wang B."/>
            <person name="Liu B."/>
            <person name="Min J."/>
            <person name="Huang Y."/>
            <person name="Wu H."/>
            <person name="Li Z."/>
            <person name="Zhang Y."/>
            <person name="Yin Y."/>
            <person name="Song W."/>
            <person name="Jiang J."/>
            <person name="Jackson S.A."/>
            <person name="Wing R.A."/>
            <person name="Wang J."/>
            <person name="Chen M."/>
        </authorList>
    </citation>
    <scope>NUCLEOTIDE SEQUENCE [LARGE SCALE GENOMIC DNA]</scope>
    <source>
        <strain evidence="1">cv. IRGC 101232</strain>
    </source>
</reference>
<dbReference type="PANTHER" id="PTHR35484">
    <property type="entry name" value="OUTER ENVELOPE PORE PROTEIN 37, CHLOROPLASTIC"/>
    <property type="match status" value="1"/>
</dbReference>
<sequence>MVKSNVLNGVFTALYSDDEMNLKYRYKDEELSFIPSISLPSNSLSFAFKRQFTPSDKLSYWYQFDTNYWSAVYKHKATKNVKWKAGYESDQRLGWASLWVGDAGGKTKEVPLKAKVQLTLKVPQDNVKNSAVMFHVKKRWDF</sequence>
<dbReference type="InterPro" id="IPR038951">
    <property type="entry name" value="OEP37-like"/>
</dbReference>
<name>J3NC92_ORYBR</name>
<dbReference type="Proteomes" id="UP000006038">
    <property type="component" value="Chromosome 12"/>
</dbReference>
<evidence type="ECO:0000313" key="2">
    <source>
        <dbReference type="Proteomes" id="UP000006038"/>
    </source>
</evidence>
<dbReference type="GO" id="GO:0006812">
    <property type="term" value="P:monoatomic cation transport"/>
    <property type="evidence" value="ECO:0007669"/>
    <property type="project" value="InterPro"/>
</dbReference>
<protein>
    <recommendedName>
        <fullName evidence="3">Outer envelope pore protein 37, chloroplastic</fullName>
    </recommendedName>
</protein>
<dbReference type="HOGENOM" id="CLU_1761605_0_0_1"/>